<keyword evidence="1" id="KW-0479">Metal-binding</keyword>
<dbReference type="GO" id="GO:0016805">
    <property type="term" value="F:dipeptidase activity"/>
    <property type="evidence" value="ECO:0007669"/>
    <property type="project" value="UniProtKB-KW"/>
</dbReference>
<dbReference type="SUPFAM" id="SSF51556">
    <property type="entry name" value="Metallo-dependent hydrolases"/>
    <property type="match status" value="1"/>
</dbReference>
<evidence type="ECO:0000256" key="1">
    <source>
        <dbReference type="RuleBase" id="RU341113"/>
    </source>
</evidence>
<organism evidence="4 5">
    <name type="scientific">Culex pipiens pipiens</name>
    <name type="common">Northern house mosquito</name>
    <dbReference type="NCBI Taxonomy" id="38569"/>
    <lineage>
        <taxon>Eukaryota</taxon>
        <taxon>Metazoa</taxon>
        <taxon>Ecdysozoa</taxon>
        <taxon>Arthropoda</taxon>
        <taxon>Hexapoda</taxon>
        <taxon>Insecta</taxon>
        <taxon>Pterygota</taxon>
        <taxon>Neoptera</taxon>
        <taxon>Endopterygota</taxon>
        <taxon>Diptera</taxon>
        <taxon>Nematocera</taxon>
        <taxon>Culicoidea</taxon>
        <taxon>Culicidae</taxon>
        <taxon>Culicinae</taxon>
        <taxon>Culicini</taxon>
        <taxon>Culex</taxon>
        <taxon>Culex</taxon>
    </lineage>
</organism>
<name>A0ABD1DSX0_CULPP</name>
<dbReference type="PANTHER" id="PTHR10443:SF46">
    <property type="entry name" value="DIPEPTIDASE"/>
    <property type="match status" value="1"/>
</dbReference>
<feature type="compositionally biased region" description="Polar residues" evidence="2">
    <location>
        <begin position="54"/>
        <end position="66"/>
    </location>
</feature>
<dbReference type="GO" id="GO:0046872">
    <property type="term" value="F:metal ion binding"/>
    <property type="evidence" value="ECO:0007669"/>
    <property type="project" value="UniProtKB-UniRule"/>
</dbReference>
<keyword evidence="1" id="KW-0645">Protease</keyword>
<evidence type="ECO:0000256" key="3">
    <source>
        <dbReference type="SAM" id="Phobius"/>
    </source>
</evidence>
<comment type="caution">
    <text evidence="4">The sequence shown here is derived from an EMBL/GenBank/DDBJ whole genome shotgun (WGS) entry which is preliminary data.</text>
</comment>
<dbReference type="EMBL" id="JBEHCU010002517">
    <property type="protein sequence ID" value="KAL1402780.1"/>
    <property type="molecule type" value="Genomic_DNA"/>
</dbReference>
<keyword evidence="1" id="KW-0325">Glycoprotein</keyword>
<evidence type="ECO:0000256" key="2">
    <source>
        <dbReference type="SAM" id="MobiDB-lite"/>
    </source>
</evidence>
<dbReference type="Gene3D" id="3.20.20.140">
    <property type="entry name" value="Metal-dependent hydrolases"/>
    <property type="match status" value="1"/>
</dbReference>
<feature type="region of interest" description="Disordered" evidence="2">
    <location>
        <begin position="42"/>
        <end position="98"/>
    </location>
</feature>
<dbReference type="GO" id="GO:0006508">
    <property type="term" value="P:proteolysis"/>
    <property type="evidence" value="ECO:0007669"/>
    <property type="project" value="UniProtKB-KW"/>
</dbReference>
<keyword evidence="1" id="KW-0336">GPI-anchor</keyword>
<dbReference type="PROSITE" id="PS51365">
    <property type="entry name" value="RENAL_DIPEPTIDASE_2"/>
    <property type="match status" value="1"/>
</dbReference>
<feature type="compositionally biased region" description="Low complexity" evidence="2">
    <location>
        <begin position="77"/>
        <end position="89"/>
    </location>
</feature>
<dbReference type="EC" id="3.4.13.19" evidence="1"/>
<keyword evidence="3" id="KW-0812">Transmembrane</keyword>
<feature type="transmembrane region" description="Helical" evidence="3">
    <location>
        <begin position="111"/>
        <end position="131"/>
    </location>
</feature>
<proteinExistence type="inferred from homology"/>
<keyword evidence="1" id="KW-1015">Disulfide bond</keyword>
<keyword evidence="1" id="KW-0449">Lipoprotein</keyword>
<keyword evidence="1" id="KW-0482">Metalloprotease</keyword>
<keyword evidence="1" id="KW-0862">Zinc</keyword>
<dbReference type="GO" id="GO:0008237">
    <property type="term" value="F:metallopeptidase activity"/>
    <property type="evidence" value="ECO:0007669"/>
    <property type="project" value="UniProtKB-KW"/>
</dbReference>
<comment type="cofactor">
    <cofactor evidence="1">
        <name>Zn(2+)</name>
        <dbReference type="ChEBI" id="CHEBI:29105"/>
    </cofactor>
</comment>
<dbReference type="InterPro" id="IPR008257">
    <property type="entry name" value="Pept_M19"/>
</dbReference>
<dbReference type="Proteomes" id="UP001562425">
    <property type="component" value="Unassembled WGS sequence"/>
</dbReference>
<accession>A0ABD1DSX0</accession>
<comment type="subcellular location">
    <subcellularLocation>
        <location evidence="1">Membrane</location>
        <topology evidence="1">Lipid-anchor</topology>
        <topology evidence="1">GPI-anchor</topology>
    </subcellularLocation>
</comment>
<keyword evidence="1" id="KW-0224">Dipeptidase</keyword>
<dbReference type="Pfam" id="PF01244">
    <property type="entry name" value="Peptidase_M19"/>
    <property type="match status" value="1"/>
</dbReference>
<keyword evidence="5" id="KW-1185">Reference proteome</keyword>
<evidence type="ECO:0000313" key="5">
    <source>
        <dbReference type="Proteomes" id="UP001562425"/>
    </source>
</evidence>
<keyword evidence="1" id="KW-0378">Hydrolase</keyword>
<comment type="subunit">
    <text evidence="1">Homodimer; disulfide-linked.</text>
</comment>
<dbReference type="InterPro" id="IPR032466">
    <property type="entry name" value="Metal_Hydrolase"/>
</dbReference>
<gene>
    <name evidence="4" type="ORF">pipiens_005919</name>
</gene>
<comment type="catalytic activity">
    <reaction evidence="1">
        <text>an L-aminoacyl-L-amino acid + H2O = 2 an L-alpha-amino acid</text>
        <dbReference type="Rhea" id="RHEA:48940"/>
        <dbReference type="ChEBI" id="CHEBI:15377"/>
        <dbReference type="ChEBI" id="CHEBI:59869"/>
        <dbReference type="ChEBI" id="CHEBI:77460"/>
        <dbReference type="EC" id="3.4.13.19"/>
    </reaction>
</comment>
<dbReference type="GO" id="GO:0098552">
    <property type="term" value="C:side of membrane"/>
    <property type="evidence" value="ECO:0007669"/>
    <property type="project" value="UniProtKB-KW"/>
</dbReference>
<evidence type="ECO:0000313" key="4">
    <source>
        <dbReference type="EMBL" id="KAL1402780.1"/>
    </source>
</evidence>
<comment type="similarity">
    <text evidence="1">Belongs to the metallo-dependent hydrolases superfamily. Peptidase M19 family.</text>
</comment>
<dbReference type="AlphaFoldDB" id="A0ABD1DSX0"/>
<keyword evidence="3" id="KW-1133">Transmembrane helix</keyword>
<keyword evidence="3" id="KW-0472">Membrane</keyword>
<sequence length="254" mass="28942">MKLTQNLQCRSHSYKTESYAKPGSKSNRFECAGIQLGARFNPREQRVRRRKRQSLTGSPLLQSAPTNIPDHRTLPIGSSSTTTRSAGTTTTGGGRGGWVGAMRRRKPVEGFLLRCCGVFAFFFWTVLVHQISTCLAIQLEERMEIVRKVLKEVPLIDGHNDLPWNIRKFLKNQLREFRFGEDLRDITPWSTSAWSHTDLRRLKEGMVAAQFWSAYAPCSSQHLDAVQLTLEQIDLIRRLVNLYPQHMALVTTAD</sequence>
<feature type="non-terminal residue" evidence="4">
    <location>
        <position position="254"/>
    </location>
</feature>
<reference evidence="4 5" key="1">
    <citation type="submission" date="2024-05" db="EMBL/GenBank/DDBJ databases">
        <title>Culex pipiens pipiens assembly and annotation.</title>
        <authorList>
            <person name="Alout H."/>
            <person name="Durand T."/>
        </authorList>
    </citation>
    <scope>NUCLEOTIDE SEQUENCE [LARGE SCALE GENOMIC DNA]</scope>
    <source>
        <strain evidence="4">HA-2024</strain>
        <tissue evidence="4">Whole body</tissue>
    </source>
</reference>
<dbReference type="PANTHER" id="PTHR10443">
    <property type="entry name" value="MICROSOMAL DIPEPTIDASE"/>
    <property type="match status" value="1"/>
</dbReference>
<protein>
    <recommendedName>
        <fullName evidence="1">Dipeptidase</fullName>
        <ecNumber evidence="1">3.4.13.19</ecNumber>
    </recommendedName>
</protein>